<protein>
    <submittedName>
        <fullName evidence="3">Uncharacterized protein</fullName>
    </submittedName>
</protein>
<dbReference type="EMBL" id="MU863624">
    <property type="protein sequence ID" value="KAK4106646.1"/>
    <property type="molecule type" value="Genomic_DNA"/>
</dbReference>
<comment type="caution">
    <text evidence="3">The sequence shown here is derived from an EMBL/GenBank/DDBJ whole genome shotgun (WGS) entry which is preliminary data.</text>
</comment>
<keyword evidence="2" id="KW-0472">Membrane</keyword>
<evidence type="ECO:0000313" key="3">
    <source>
        <dbReference type="EMBL" id="KAK4106646.1"/>
    </source>
</evidence>
<feature type="transmembrane region" description="Helical" evidence="2">
    <location>
        <begin position="72"/>
        <end position="90"/>
    </location>
</feature>
<feature type="transmembrane region" description="Helical" evidence="2">
    <location>
        <begin position="7"/>
        <end position="28"/>
    </location>
</feature>
<accession>A0AAN6T720</accession>
<keyword evidence="2" id="KW-1133">Transmembrane helix</keyword>
<keyword evidence="4" id="KW-1185">Reference proteome</keyword>
<feature type="compositionally biased region" description="Basic and acidic residues" evidence="1">
    <location>
        <begin position="98"/>
        <end position="111"/>
    </location>
</feature>
<dbReference type="Proteomes" id="UP001305647">
    <property type="component" value="Unassembled WGS sequence"/>
</dbReference>
<evidence type="ECO:0000313" key="4">
    <source>
        <dbReference type="Proteomes" id="UP001305647"/>
    </source>
</evidence>
<sequence>MGMGVGMGVGITVSACASDMLFVLLTIFTPLTSFSPSANHFKHHNNNSTCDTNWCPLHPVAQGKMEESRNNAIGIMSSRLIFILNLHLMSPMQRHQQQKREEREKGKAIRQ</sequence>
<keyword evidence="2" id="KW-0812">Transmembrane</keyword>
<name>A0AAN6T720_9PEZI</name>
<gene>
    <name evidence="3" type="ORF">N658DRAFT_25990</name>
</gene>
<dbReference type="AlphaFoldDB" id="A0AAN6T720"/>
<evidence type="ECO:0000256" key="2">
    <source>
        <dbReference type="SAM" id="Phobius"/>
    </source>
</evidence>
<proteinExistence type="predicted"/>
<reference evidence="3" key="2">
    <citation type="submission" date="2023-05" db="EMBL/GenBank/DDBJ databases">
        <authorList>
            <consortium name="Lawrence Berkeley National Laboratory"/>
            <person name="Steindorff A."/>
            <person name="Hensen N."/>
            <person name="Bonometti L."/>
            <person name="Westerberg I."/>
            <person name="Brannstrom I.O."/>
            <person name="Guillou S."/>
            <person name="Cros-Aarteil S."/>
            <person name="Calhoun S."/>
            <person name="Haridas S."/>
            <person name="Kuo A."/>
            <person name="Mondo S."/>
            <person name="Pangilinan J."/>
            <person name="Riley R."/>
            <person name="Labutti K."/>
            <person name="Andreopoulos B."/>
            <person name="Lipzen A."/>
            <person name="Chen C."/>
            <person name="Yanf M."/>
            <person name="Daum C."/>
            <person name="Ng V."/>
            <person name="Clum A."/>
            <person name="Ohm R."/>
            <person name="Martin F."/>
            <person name="Silar P."/>
            <person name="Natvig D."/>
            <person name="Lalanne C."/>
            <person name="Gautier V."/>
            <person name="Ament-Velasquez S.L."/>
            <person name="Kruys A."/>
            <person name="Hutchinson M.I."/>
            <person name="Powell A.J."/>
            <person name="Barry K."/>
            <person name="Miller A.N."/>
            <person name="Grigoriev I.V."/>
            <person name="Debuchy R."/>
            <person name="Gladieux P."/>
            <person name="Thoren M.H."/>
            <person name="Johannesson H."/>
        </authorList>
    </citation>
    <scope>NUCLEOTIDE SEQUENCE</scope>
    <source>
        <strain evidence="3">CBS 757.83</strain>
    </source>
</reference>
<evidence type="ECO:0000256" key="1">
    <source>
        <dbReference type="SAM" id="MobiDB-lite"/>
    </source>
</evidence>
<organism evidence="3 4">
    <name type="scientific">Parathielavia hyrcaniae</name>
    <dbReference type="NCBI Taxonomy" id="113614"/>
    <lineage>
        <taxon>Eukaryota</taxon>
        <taxon>Fungi</taxon>
        <taxon>Dikarya</taxon>
        <taxon>Ascomycota</taxon>
        <taxon>Pezizomycotina</taxon>
        <taxon>Sordariomycetes</taxon>
        <taxon>Sordariomycetidae</taxon>
        <taxon>Sordariales</taxon>
        <taxon>Chaetomiaceae</taxon>
        <taxon>Parathielavia</taxon>
    </lineage>
</organism>
<feature type="region of interest" description="Disordered" evidence="1">
    <location>
        <begin position="92"/>
        <end position="111"/>
    </location>
</feature>
<reference evidence="3" key="1">
    <citation type="journal article" date="2023" name="Mol. Phylogenet. Evol.">
        <title>Genome-scale phylogeny and comparative genomics of the fungal order Sordariales.</title>
        <authorList>
            <person name="Hensen N."/>
            <person name="Bonometti L."/>
            <person name="Westerberg I."/>
            <person name="Brannstrom I.O."/>
            <person name="Guillou S."/>
            <person name="Cros-Aarteil S."/>
            <person name="Calhoun S."/>
            <person name="Haridas S."/>
            <person name="Kuo A."/>
            <person name="Mondo S."/>
            <person name="Pangilinan J."/>
            <person name="Riley R."/>
            <person name="LaButti K."/>
            <person name="Andreopoulos B."/>
            <person name="Lipzen A."/>
            <person name="Chen C."/>
            <person name="Yan M."/>
            <person name="Daum C."/>
            <person name="Ng V."/>
            <person name="Clum A."/>
            <person name="Steindorff A."/>
            <person name="Ohm R.A."/>
            <person name="Martin F."/>
            <person name="Silar P."/>
            <person name="Natvig D.O."/>
            <person name="Lalanne C."/>
            <person name="Gautier V."/>
            <person name="Ament-Velasquez S.L."/>
            <person name="Kruys A."/>
            <person name="Hutchinson M.I."/>
            <person name="Powell A.J."/>
            <person name="Barry K."/>
            <person name="Miller A.N."/>
            <person name="Grigoriev I.V."/>
            <person name="Debuchy R."/>
            <person name="Gladieux P."/>
            <person name="Hiltunen Thoren M."/>
            <person name="Johannesson H."/>
        </authorList>
    </citation>
    <scope>NUCLEOTIDE SEQUENCE</scope>
    <source>
        <strain evidence="3">CBS 757.83</strain>
    </source>
</reference>